<evidence type="ECO:0000256" key="8">
    <source>
        <dbReference type="ARBA" id="ARBA00023136"/>
    </source>
</evidence>
<evidence type="ECO:0000313" key="11">
    <source>
        <dbReference type="Proteomes" id="UP000237350"/>
    </source>
</evidence>
<protein>
    <submittedName>
        <fullName evidence="10">Iron ABC transporter ATP-binding protein</fullName>
    </submittedName>
</protein>
<dbReference type="PANTHER" id="PTHR42781:SF4">
    <property type="entry name" value="SPERMIDINE_PUTRESCINE IMPORT ATP-BINDING PROTEIN POTA"/>
    <property type="match status" value="1"/>
</dbReference>
<evidence type="ECO:0000259" key="9">
    <source>
        <dbReference type="PROSITE" id="PS50893"/>
    </source>
</evidence>
<keyword evidence="6" id="KW-0408">Iron</keyword>
<evidence type="ECO:0000256" key="4">
    <source>
        <dbReference type="ARBA" id="ARBA00022741"/>
    </source>
</evidence>
<evidence type="ECO:0000256" key="2">
    <source>
        <dbReference type="ARBA" id="ARBA00022475"/>
    </source>
</evidence>
<dbReference type="SUPFAM" id="SSF50331">
    <property type="entry name" value="MOP-like"/>
    <property type="match status" value="1"/>
</dbReference>
<comment type="caution">
    <text evidence="10">The sequence shown here is derived from an EMBL/GenBank/DDBJ whole genome shotgun (WGS) entry which is preliminary data.</text>
</comment>
<organism evidence="10 11">
    <name type="scientific">Alkalispirochaeta sphaeroplastigenens</name>
    <dbReference type="NCBI Taxonomy" id="1187066"/>
    <lineage>
        <taxon>Bacteria</taxon>
        <taxon>Pseudomonadati</taxon>
        <taxon>Spirochaetota</taxon>
        <taxon>Spirochaetia</taxon>
        <taxon>Spirochaetales</taxon>
        <taxon>Spirochaetaceae</taxon>
        <taxon>Alkalispirochaeta</taxon>
    </lineage>
</organism>
<evidence type="ECO:0000256" key="3">
    <source>
        <dbReference type="ARBA" id="ARBA00022496"/>
    </source>
</evidence>
<dbReference type="Pfam" id="PF08402">
    <property type="entry name" value="TOBE_2"/>
    <property type="match status" value="1"/>
</dbReference>
<evidence type="ECO:0000256" key="5">
    <source>
        <dbReference type="ARBA" id="ARBA00022840"/>
    </source>
</evidence>
<dbReference type="GO" id="GO:0043190">
    <property type="term" value="C:ATP-binding cassette (ABC) transporter complex"/>
    <property type="evidence" value="ECO:0007669"/>
    <property type="project" value="InterPro"/>
</dbReference>
<reference evidence="11" key="1">
    <citation type="submission" date="2015-12" db="EMBL/GenBank/DDBJ databases">
        <authorList>
            <person name="Lodha T.D."/>
            <person name="Chintalapati S."/>
            <person name="Chintalapati V.R."/>
            <person name="Sravanthi T."/>
        </authorList>
    </citation>
    <scope>NUCLEOTIDE SEQUENCE [LARGE SCALE GENOMIC DNA]</scope>
    <source>
        <strain evidence="11">JC133</strain>
    </source>
</reference>
<accession>A0A2S4JVP8</accession>
<keyword evidence="8" id="KW-0472">Membrane</keyword>
<feature type="domain" description="ABC transporter" evidence="9">
    <location>
        <begin position="11"/>
        <end position="241"/>
    </location>
</feature>
<dbReference type="GO" id="GO:0005524">
    <property type="term" value="F:ATP binding"/>
    <property type="evidence" value="ECO:0007669"/>
    <property type="project" value="UniProtKB-KW"/>
</dbReference>
<dbReference type="InterPro" id="IPR017871">
    <property type="entry name" value="ABC_transporter-like_CS"/>
</dbReference>
<dbReference type="InterPro" id="IPR015853">
    <property type="entry name" value="ABC_transpr_FbpC"/>
</dbReference>
<dbReference type="EMBL" id="LPWH01000052">
    <property type="protein sequence ID" value="POR03609.1"/>
    <property type="molecule type" value="Genomic_DNA"/>
</dbReference>
<dbReference type="InterPro" id="IPR003593">
    <property type="entry name" value="AAA+_ATPase"/>
</dbReference>
<dbReference type="Pfam" id="PF00005">
    <property type="entry name" value="ABC_tran"/>
    <property type="match status" value="1"/>
</dbReference>
<evidence type="ECO:0000256" key="6">
    <source>
        <dbReference type="ARBA" id="ARBA00023004"/>
    </source>
</evidence>
<dbReference type="OrthoDB" id="9790614at2"/>
<dbReference type="AlphaFoldDB" id="A0A2S4JVP8"/>
<evidence type="ECO:0000256" key="1">
    <source>
        <dbReference type="ARBA" id="ARBA00022448"/>
    </source>
</evidence>
<dbReference type="InterPro" id="IPR027417">
    <property type="entry name" value="P-loop_NTPase"/>
</dbReference>
<sequence length="356" mass="39261">MNHRERPIHHLDIQSLTKRFDPSSPPAVQDVSFHLRTGEILGLLGPSGCGKTTTLRMIAGFTRPDGGEIFLEGTSVASLPPERRRIGFVFQDYALFPNRTVLDNLVFALHRKKRAIRKGKARDLLALVGLSREEGRFPHELSGGQQQRVALARTLAAEPELILLDEPFSNLDAALRESTRAEVRSLLKCAEMSAILVTHDQEEALSFCDTLGVMNAGTLEQRGTPEEVYLTPRTPFVAQFLGRANLLRGTARGTTARTDLGDIAIHPAAEGSVLLSLRPEHLTLQPLAAARSRSDSPRITSREFRGHDLTYRVAFMNQEFLVHTDYTCDLPPGSAVALVPRRPGVVLQEPGLCRRG</sequence>
<proteinExistence type="predicted"/>
<dbReference type="Proteomes" id="UP000237350">
    <property type="component" value="Unassembled WGS sequence"/>
</dbReference>
<keyword evidence="3" id="KW-0410">Iron transport</keyword>
<keyword evidence="7" id="KW-0406">Ion transport</keyword>
<dbReference type="InterPro" id="IPR013611">
    <property type="entry name" value="Transp-assoc_OB_typ2"/>
</dbReference>
<dbReference type="PROSITE" id="PS50893">
    <property type="entry name" value="ABC_TRANSPORTER_2"/>
    <property type="match status" value="1"/>
</dbReference>
<keyword evidence="11" id="KW-1185">Reference proteome</keyword>
<keyword evidence="2" id="KW-1003">Cell membrane</keyword>
<name>A0A2S4JVP8_9SPIO</name>
<evidence type="ECO:0000256" key="7">
    <source>
        <dbReference type="ARBA" id="ARBA00023065"/>
    </source>
</evidence>
<dbReference type="InterPro" id="IPR008995">
    <property type="entry name" value="Mo/tungstate-bd_C_term_dom"/>
</dbReference>
<dbReference type="GO" id="GO:0015697">
    <property type="term" value="P:quaternary ammonium group transport"/>
    <property type="evidence" value="ECO:0007669"/>
    <property type="project" value="UniProtKB-ARBA"/>
</dbReference>
<dbReference type="PROSITE" id="PS00211">
    <property type="entry name" value="ABC_TRANSPORTER_1"/>
    <property type="match status" value="1"/>
</dbReference>
<dbReference type="GO" id="GO:0016887">
    <property type="term" value="F:ATP hydrolysis activity"/>
    <property type="evidence" value="ECO:0007669"/>
    <property type="project" value="InterPro"/>
</dbReference>
<dbReference type="FunFam" id="3.40.50.300:FF:000425">
    <property type="entry name" value="Probable ABC transporter, ATP-binding subunit"/>
    <property type="match status" value="1"/>
</dbReference>
<dbReference type="SUPFAM" id="SSF52540">
    <property type="entry name" value="P-loop containing nucleoside triphosphate hydrolases"/>
    <property type="match status" value="1"/>
</dbReference>
<keyword evidence="1" id="KW-0813">Transport</keyword>
<dbReference type="SMART" id="SM00382">
    <property type="entry name" value="AAA"/>
    <property type="match status" value="1"/>
</dbReference>
<dbReference type="GO" id="GO:0015408">
    <property type="term" value="F:ABC-type ferric iron transporter activity"/>
    <property type="evidence" value="ECO:0007669"/>
    <property type="project" value="InterPro"/>
</dbReference>
<keyword evidence="5 10" id="KW-0067">ATP-binding</keyword>
<dbReference type="PANTHER" id="PTHR42781">
    <property type="entry name" value="SPERMIDINE/PUTRESCINE IMPORT ATP-BINDING PROTEIN POTA"/>
    <property type="match status" value="1"/>
</dbReference>
<dbReference type="InterPro" id="IPR003439">
    <property type="entry name" value="ABC_transporter-like_ATP-bd"/>
</dbReference>
<dbReference type="Gene3D" id="3.40.50.300">
    <property type="entry name" value="P-loop containing nucleotide triphosphate hydrolases"/>
    <property type="match status" value="1"/>
</dbReference>
<keyword evidence="4" id="KW-0547">Nucleotide-binding</keyword>
<dbReference type="InterPro" id="IPR050093">
    <property type="entry name" value="ABC_SmlMolc_Importer"/>
</dbReference>
<evidence type="ECO:0000313" key="10">
    <source>
        <dbReference type="EMBL" id="POR03609.1"/>
    </source>
</evidence>
<dbReference type="CDD" id="cd03259">
    <property type="entry name" value="ABC_Carb_Solutes_like"/>
    <property type="match status" value="1"/>
</dbReference>
<gene>
    <name evidence="10" type="ORF">AU468_05015</name>
</gene>
<dbReference type="RefSeq" id="WP_103679779.1">
    <property type="nucleotide sequence ID" value="NZ_LPWH01000052.1"/>
</dbReference>